<dbReference type="Pfam" id="PF00319">
    <property type="entry name" value="SRF-TF"/>
    <property type="match status" value="1"/>
</dbReference>
<dbReference type="EMBL" id="LIHL02000010">
    <property type="protein sequence ID" value="KAF5457402.1"/>
    <property type="molecule type" value="Genomic_DNA"/>
</dbReference>
<dbReference type="PROSITE" id="PS50066">
    <property type="entry name" value="MADS_BOX_2"/>
    <property type="match status" value="1"/>
</dbReference>
<dbReference type="GO" id="GO:0005634">
    <property type="term" value="C:nucleus"/>
    <property type="evidence" value="ECO:0007669"/>
    <property type="project" value="UniProtKB-SubCell"/>
</dbReference>
<dbReference type="PROSITE" id="PS00350">
    <property type="entry name" value="MADS_BOX_1"/>
    <property type="match status" value="1"/>
</dbReference>
<keyword evidence="4" id="KW-0804">Transcription</keyword>
<evidence type="ECO:0000256" key="5">
    <source>
        <dbReference type="ARBA" id="ARBA00023242"/>
    </source>
</evidence>
<dbReference type="GO" id="GO:0045944">
    <property type="term" value="P:positive regulation of transcription by RNA polymerase II"/>
    <property type="evidence" value="ECO:0007669"/>
    <property type="project" value="InterPro"/>
</dbReference>
<evidence type="ECO:0000256" key="2">
    <source>
        <dbReference type="ARBA" id="ARBA00023015"/>
    </source>
</evidence>
<comment type="subcellular location">
    <subcellularLocation>
        <location evidence="1">Nucleus</location>
    </subcellularLocation>
</comment>
<dbReference type="SUPFAM" id="SSF55455">
    <property type="entry name" value="SRF-like"/>
    <property type="match status" value="1"/>
</dbReference>
<reference evidence="7" key="2">
    <citation type="submission" date="2020-03" db="EMBL/GenBank/DDBJ databases">
        <title>Walnut 2.0.</title>
        <authorList>
            <person name="Marrano A."/>
            <person name="Britton M."/>
            <person name="Zimin A.V."/>
            <person name="Zaini P.A."/>
            <person name="Workman R."/>
            <person name="Puiu D."/>
            <person name="Bianco L."/>
            <person name="Allen B.J."/>
            <person name="Troggio M."/>
            <person name="Leslie C.A."/>
            <person name="Timp W."/>
            <person name="Dendekar A."/>
            <person name="Salzberg S.L."/>
            <person name="Neale D.B."/>
        </authorList>
    </citation>
    <scope>NUCLEOTIDE SEQUENCE</scope>
    <source>
        <tissue evidence="7">Leaves</tissue>
    </source>
</reference>
<dbReference type="InterPro" id="IPR002100">
    <property type="entry name" value="TF_MADSbox"/>
</dbReference>
<sequence>MGRGKVQLKRIEDKSSRQVTFSKRKGGLMKKARELAVLCDVEVALMIFSDRGRLYEFSSAESLGKILERYRTHVEEEIAVRRSSELEKTHHADCPGLQMGARPLEMIQRYLEEQNIQEKTLIELTHLEIELDVILRQTRFRKEKQLREEKTLMEEEMAAMMSEDHVLRLELEPNNARAPPLQETLLNLF</sequence>
<dbReference type="AlphaFoldDB" id="A0A833X2V7"/>
<protein>
    <recommendedName>
        <fullName evidence="6">MADS-box domain-containing protein</fullName>
    </recommendedName>
</protein>
<accession>A0A833X2V7</accession>
<evidence type="ECO:0000256" key="1">
    <source>
        <dbReference type="ARBA" id="ARBA00004123"/>
    </source>
</evidence>
<keyword evidence="3" id="KW-0238">DNA-binding</keyword>
<evidence type="ECO:0000256" key="4">
    <source>
        <dbReference type="ARBA" id="ARBA00023163"/>
    </source>
</evidence>
<comment type="caution">
    <text evidence="7">The sequence shown here is derived from an EMBL/GenBank/DDBJ whole genome shotgun (WGS) entry which is preliminary data.</text>
</comment>
<dbReference type="PRINTS" id="PR00404">
    <property type="entry name" value="MADSDOMAIN"/>
</dbReference>
<reference evidence="7" key="1">
    <citation type="submission" date="2015-10" db="EMBL/GenBank/DDBJ databases">
        <authorList>
            <person name="Martinez-Garcia P.J."/>
            <person name="Crepeau M.W."/>
            <person name="Puiu D."/>
            <person name="Gonzalez-Ibeas D."/>
            <person name="Whalen J."/>
            <person name="Stevens K."/>
            <person name="Paul R."/>
            <person name="Butterfield T."/>
            <person name="Britton M."/>
            <person name="Reagan R."/>
            <person name="Chakraborty S."/>
            <person name="Walawage S.L."/>
            <person name="Vasquez-Gross H.A."/>
            <person name="Cardeno C."/>
            <person name="Famula R."/>
            <person name="Pratt K."/>
            <person name="Kuruganti S."/>
            <person name="Aradhya M.K."/>
            <person name="Leslie C.A."/>
            <person name="Dandekar A.M."/>
            <person name="Salzberg S.L."/>
            <person name="Wegrzyn J.L."/>
            <person name="Langley C.H."/>
            <person name="Neale D.B."/>
        </authorList>
    </citation>
    <scope>NUCLEOTIDE SEQUENCE</scope>
    <source>
        <tissue evidence="7">Leaves</tissue>
    </source>
</reference>
<dbReference type="CDD" id="cd00265">
    <property type="entry name" value="MADS_MEF2_like"/>
    <property type="match status" value="1"/>
</dbReference>
<dbReference type="Proteomes" id="UP000619265">
    <property type="component" value="Unassembled WGS sequence"/>
</dbReference>
<proteinExistence type="predicted"/>
<evidence type="ECO:0000313" key="7">
    <source>
        <dbReference type="EMBL" id="KAF5457402.1"/>
    </source>
</evidence>
<dbReference type="Gramene" id="Jr10_04730_p1">
    <property type="protein sequence ID" value="cds.Jr10_04730_p1"/>
    <property type="gene ID" value="Jr10_04730"/>
</dbReference>
<dbReference type="InterPro" id="IPR036879">
    <property type="entry name" value="TF_MADSbox_sf"/>
</dbReference>
<keyword evidence="5" id="KW-0539">Nucleus</keyword>
<organism evidence="7 8">
    <name type="scientific">Juglans regia</name>
    <name type="common">English walnut</name>
    <dbReference type="NCBI Taxonomy" id="51240"/>
    <lineage>
        <taxon>Eukaryota</taxon>
        <taxon>Viridiplantae</taxon>
        <taxon>Streptophyta</taxon>
        <taxon>Embryophyta</taxon>
        <taxon>Tracheophyta</taxon>
        <taxon>Spermatophyta</taxon>
        <taxon>Magnoliopsida</taxon>
        <taxon>eudicotyledons</taxon>
        <taxon>Gunneridae</taxon>
        <taxon>Pentapetalae</taxon>
        <taxon>rosids</taxon>
        <taxon>fabids</taxon>
        <taxon>Fagales</taxon>
        <taxon>Juglandaceae</taxon>
        <taxon>Juglans</taxon>
    </lineage>
</organism>
<evidence type="ECO:0000256" key="3">
    <source>
        <dbReference type="ARBA" id="ARBA00023125"/>
    </source>
</evidence>
<feature type="domain" description="MADS-box" evidence="6">
    <location>
        <begin position="1"/>
        <end position="61"/>
    </location>
</feature>
<evidence type="ECO:0000313" key="8">
    <source>
        <dbReference type="Proteomes" id="UP000619265"/>
    </source>
</evidence>
<evidence type="ECO:0000259" key="6">
    <source>
        <dbReference type="PROSITE" id="PS50066"/>
    </source>
</evidence>
<dbReference type="PANTHER" id="PTHR48019">
    <property type="entry name" value="SERUM RESPONSE FACTOR HOMOLOG"/>
    <property type="match status" value="1"/>
</dbReference>
<gene>
    <name evidence="7" type="ORF">F2P56_021505</name>
</gene>
<dbReference type="Gene3D" id="3.40.1810.10">
    <property type="entry name" value="Transcription factor, MADS-box"/>
    <property type="match status" value="1"/>
</dbReference>
<dbReference type="GO" id="GO:0000977">
    <property type="term" value="F:RNA polymerase II transcription regulatory region sequence-specific DNA binding"/>
    <property type="evidence" value="ECO:0007669"/>
    <property type="project" value="InterPro"/>
</dbReference>
<keyword evidence="2" id="KW-0805">Transcription regulation</keyword>
<dbReference type="SMART" id="SM00432">
    <property type="entry name" value="MADS"/>
    <property type="match status" value="1"/>
</dbReference>
<dbReference type="InterPro" id="IPR033896">
    <property type="entry name" value="MEF2-like_N"/>
</dbReference>
<dbReference type="GO" id="GO:0046983">
    <property type="term" value="F:protein dimerization activity"/>
    <property type="evidence" value="ECO:0007669"/>
    <property type="project" value="InterPro"/>
</dbReference>
<dbReference type="InterPro" id="IPR050142">
    <property type="entry name" value="MADS-box/MEF2_TF"/>
</dbReference>
<name>A0A833X2V7_JUGRE</name>
<dbReference type="FunFam" id="3.40.1810.10:FF:000003">
    <property type="entry name" value="MADS-box transcription factor MADS-MC"/>
    <property type="match status" value="1"/>
</dbReference>